<proteinExistence type="predicted"/>
<dbReference type="PANTHER" id="PTHR42160">
    <property type="entry name" value="URACIL-DNA GLYCOSYLASE SUPERFAMILY PROTEIN"/>
    <property type="match status" value="1"/>
</dbReference>
<evidence type="ECO:0000313" key="3">
    <source>
        <dbReference type="Proteomes" id="UP001597362"/>
    </source>
</evidence>
<keyword evidence="3" id="KW-1185">Reference proteome</keyword>
<name>A0ABW4YEU8_9BACL</name>
<dbReference type="Pfam" id="PF03167">
    <property type="entry name" value="UDG"/>
    <property type="match status" value="1"/>
</dbReference>
<dbReference type="InterPro" id="IPR005122">
    <property type="entry name" value="Uracil-DNA_glycosylase-like"/>
</dbReference>
<dbReference type="EMBL" id="JBHUHO010000002">
    <property type="protein sequence ID" value="MFD2114218.1"/>
    <property type="molecule type" value="Genomic_DNA"/>
</dbReference>
<reference evidence="3" key="1">
    <citation type="journal article" date="2019" name="Int. J. Syst. Evol. Microbiol.">
        <title>The Global Catalogue of Microorganisms (GCM) 10K type strain sequencing project: providing services to taxonomists for standard genome sequencing and annotation.</title>
        <authorList>
            <consortium name="The Broad Institute Genomics Platform"/>
            <consortium name="The Broad Institute Genome Sequencing Center for Infectious Disease"/>
            <person name="Wu L."/>
            <person name="Ma J."/>
        </authorList>
    </citation>
    <scope>NUCLEOTIDE SEQUENCE [LARGE SCALE GENOMIC DNA]</scope>
    <source>
        <strain evidence="3">GH52</strain>
    </source>
</reference>
<dbReference type="InterPro" id="IPR047124">
    <property type="entry name" value="HI_0220.2"/>
</dbReference>
<accession>A0ABW4YEU8</accession>
<dbReference type="SMART" id="SM00987">
    <property type="entry name" value="UreE_C"/>
    <property type="match status" value="1"/>
</dbReference>
<dbReference type="InterPro" id="IPR036895">
    <property type="entry name" value="Uracil-DNA_glycosylase-like_sf"/>
</dbReference>
<evidence type="ECO:0000313" key="2">
    <source>
        <dbReference type="EMBL" id="MFD2114218.1"/>
    </source>
</evidence>
<dbReference type="SMART" id="SM00986">
    <property type="entry name" value="UDG"/>
    <property type="match status" value="1"/>
</dbReference>
<feature type="domain" description="Uracil-DNA glycosylase-like" evidence="1">
    <location>
        <begin position="33"/>
        <end position="189"/>
    </location>
</feature>
<dbReference type="Proteomes" id="UP001597362">
    <property type="component" value="Unassembled WGS sequence"/>
</dbReference>
<sequence>MIGVKKVDFTELKNGILACRDCESKFGFTPVPIFQGKEHSLIMQIGQAPSRTVHRTNKPFNDLSGEKLKYQWYQITDDVFYNEDNFYMASMAHCFPGKNSKGGDNPPPMACARKWLRTEIEMVHNELYIIIGAKAAKFLFPDEKFSELVKKTTVLNNKPAIVLPHPSPANIRWFTANPSFEKTRVPEIKDIVHRVLQLS</sequence>
<protein>
    <submittedName>
        <fullName evidence="2">Uracil-DNA glycosylase family protein</fullName>
    </submittedName>
</protein>
<dbReference type="Gene3D" id="3.40.470.10">
    <property type="entry name" value="Uracil-DNA glycosylase-like domain"/>
    <property type="match status" value="1"/>
</dbReference>
<comment type="caution">
    <text evidence="2">The sequence shown here is derived from an EMBL/GenBank/DDBJ whole genome shotgun (WGS) entry which is preliminary data.</text>
</comment>
<dbReference type="SUPFAM" id="SSF52141">
    <property type="entry name" value="Uracil-DNA glycosylase-like"/>
    <property type="match status" value="1"/>
</dbReference>
<gene>
    <name evidence="2" type="ORF">ACFSJH_00415</name>
</gene>
<dbReference type="PANTHER" id="PTHR42160:SF1">
    <property type="entry name" value="URACIL-DNA GLYCOSYLASE SUPERFAMILY PROTEIN"/>
    <property type="match status" value="1"/>
</dbReference>
<organism evidence="2 3">
    <name type="scientific">Paenibacillus yanchengensis</name>
    <dbReference type="NCBI Taxonomy" id="2035833"/>
    <lineage>
        <taxon>Bacteria</taxon>
        <taxon>Bacillati</taxon>
        <taxon>Bacillota</taxon>
        <taxon>Bacilli</taxon>
        <taxon>Bacillales</taxon>
        <taxon>Paenibacillaceae</taxon>
        <taxon>Paenibacillus</taxon>
    </lineage>
</organism>
<dbReference type="CDD" id="cd10033">
    <property type="entry name" value="UDG_like"/>
    <property type="match status" value="1"/>
</dbReference>
<dbReference type="RefSeq" id="WP_377769193.1">
    <property type="nucleotide sequence ID" value="NZ_JBHUHO010000002.1"/>
</dbReference>
<evidence type="ECO:0000259" key="1">
    <source>
        <dbReference type="SMART" id="SM00986"/>
    </source>
</evidence>